<dbReference type="InterPro" id="IPR001126">
    <property type="entry name" value="UmuC"/>
</dbReference>
<gene>
    <name evidence="19" type="primary">REV1</name>
    <name evidence="19" type="ORF">BGZ99_003761</name>
</gene>
<feature type="binding site" evidence="15">
    <location>
        <position position="473"/>
    </location>
    <ligand>
        <name>Mg(2+)</name>
        <dbReference type="ChEBI" id="CHEBI:18420"/>
        <label>1</label>
    </ligand>
</feature>
<dbReference type="InterPro" id="IPR001357">
    <property type="entry name" value="BRCT_dom"/>
</dbReference>
<accession>A0A9P6RLF1</accession>
<dbReference type="GO" id="GO:0042276">
    <property type="term" value="P:error-prone translesion synthesis"/>
    <property type="evidence" value="ECO:0007669"/>
    <property type="project" value="InterPro"/>
</dbReference>
<name>A0A9P6RLF1_9FUNG</name>
<dbReference type="Pfam" id="PF00817">
    <property type="entry name" value="IMS"/>
    <property type="match status" value="1"/>
</dbReference>
<dbReference type="GO" id="GO:0017125">
    <property type="term" value="F:deoxycytidyl transferase activity"/>
    <property type="evidence" value="ECO:0007669"/>
    <property type="project" value="TreeGrafter"/>
</dbReference>
<dbReference type="EMBL" id="JAAAIP010000235">
    <property type="protein sequence ID" value="KAG0321679.1"/>
    <property type="molecule type" value="Genomic_DNA"/>
</dbReference>
<dbReference type="FunFam" id="3.40.50.10190:FF:000011">
    <property type="entry name" value="DNA repair protein REV1"/>
    <property type="match status" value="1"/>
</dbReference>
<dbReference type="Gene3D" id="3.30.1490.100">
    <property type="entry name" value="DNA polymerase, Y-family, little finger domain"/>
    <property type="match status" value="1"/>
</dbReference>
<dbReference type="SUPFAM" id="SSF100879">
    <property type="entry name" value="Lesion bypass DNA polymerase (Y-family), little finger domain"/>
    <property type="match status" value="1"/>
</dbReference>
<evidence type="ECO:0000256" key="12">
    <source>
        <dbReference type="ARBA" id="ARBA00023242"/>
    </source>
</evidence>
<dbReference type="Pfam" id="PF16589">
    <property type="entry name" value="BRCT_2"/>
    <property type="match status" value="1"/>
</dbReference>
<dbReference type="InterPro" id="IPR012112">
    <property type="entry name" value="REV1"/>
</dbReference>
<feature type="binding site" evidence="15">
    <location>
        <position position="474"/>
    </location>
    <ligand>
        <name>Mg(2+)</name>
        <dbReference type="ChEBI" id="CHEBI:18420"/>
        <label>1</label>
    </ligand>
</feature>
<dbReference type="GO" id="GO:0003887">
    <property type="term" value="F:DNA-directed DNA polymerase activity"/>
    <property type="evidence" value="ECO:0007669"/>
    <property type="project" value="InterPro"/>
</dbReference>
<dbReference type="Gene3D" id="6.10.250.1490">
    <property type="match status" value="1"/>
</dbReference>
<evidence type="ECO:0000256" key="4">
    <source>
        <dbReference type="ARBA" id="ARBA00022634"/>
    </source>
</evidence>
<dbReference type="OrthoDB" id="427711at2759"/>
<evidence type="ECO:0000256" key="3">
    <source>
        <dbReference type="ARBA" id="ARBA00020399"/>
    </source>
</evidence>
<dbReference type="SUPFAM" id="SSF56672">
    <property type="entry name" value="DNA/RNA polymerases"/>
    <property type="match status" value="2"/>
</dbReference>
<comment type="caution">
    <text evidence="19">The sequence shown here is derived from an EMBL/GenBank/DDBJ whole genome shotgun (WGS) entry which is preliminary data.</text>
</comment>
<evidence type="ECO:0000256" key="14">
    <source>
        <dbReference type="ARBA" id="ARBA00081902"/>
    </source>
</evidence>
<dbReference type="FunFam" id="3.30.1490.100:FF:000001">
    <property type="entry name" value="DNA repair protein REV1"/>
    <property type="match status" value="1"/>
</dbReference>
<feature type="region of interest" description="Disordered" evidence="16">
    <location>
        <begin position="150"/>
        <end position="206"/>
    </location>
</feature>
<keyword evidence="8" id="KW-0227">DNA damage</keyword>
<dbReference type="InterPro" id="IPR017961">
    <property type="entry name" value="DNA_pol_Y-fam_little_finger"/>
</dbReference>
<dbReference type="CDD" id="cd17719">
    <property type="entry name" value="BRCT_Rev1"/>
    <property type="match status" value="1"/>
</dbReference>
<keyword evidence="10" id="KW-0238">DNA-binding</keyword>
<proteinExistence type="inferred from homology"/>
<evidence type="ECO:0000256" key="9">
    <source>
        <dbReference type="ARBA" id="ARBA00022842"/>
    </source>
</evidence>
<keyword evidence="11" id="KW-0234">DNA repair</keyword>
<dbReference type="Gene3D" id="3.30.70.270">
    <property type="match status" value="1"/>
</dbReference>
<comment type="subcellular location">
    <subcellularLocation>
        <location evidence="1">Nucleus</location>
    </subcellularLocation>
</comment>
<evidence type="ECO:0000256" key="16">
    <source>
        <dbReference type="SAM" id="MobiDB-lite"/>
    </source>
</evidence>
<evidence type="ECO:0000256" key="13">
    <source>
        <dbReference type="ARBA" id="ARBA00058985"/>
    </source>
</evidence>
<keyword evidence="12" id="KW-0539">Nucleus</keyword>
<dbReference type="GO" id="GO:0003684">
    <property type="term" value="F:damaged DNA binding"/>
    <property type="evidence" value="ECO:0007669"/>
    <property type="project" value="InterPro"/>
</dbReference>
<dbReference type="SUPFAM" id="SSF52113">
    <property type="entry name" value="BRCT domain"/>
    <property type="match status" value="1"/>
</dbReference>
<evidence type="ECO:0000256" key="1">
    <source>
        <dbReference type="ARBA" id="ARBA00004123"/>
    </source>
</evidence>
<dbReference type="Gene3D" id="1.10.150.20">
    <property type="entry name" value="5' to 3' exonuclease, C-terminal subdomain"/>
    <property type="match status" value="1"/>
</dbReference>
<feature type="domain" description="BRCT" evidence="17">
    <location>
        <begin position="43"/>
        <end position="130"/>
    </location>
</feature>
<reference evidence="19" key="1">
    <citation type="journal article" date="2020" name="Fungal Divers.">
        <title>Resolving the Mortierellaceae phylogeny through synthesis of multi-gene phylogenetics and phylogenomics.</title>
        <authorList>
            <person name="Vandepol N."/>
            <person name="Liber J."/>
            <person name="Desiro A."/>
            <person name="Na H."/>
            <person name="Kennedy M."/>
            <person name="Barry K."/>
            <person name="Grigoriev I.V."/>
            <person name="Miller A.N."/>
            <person name="O'Donnell K."/>
            <person name="Stajich J.E."/>
            <person name="Bonito G."/>
        </authorList>
    </citation>
    <scope>NUCLEOTIDE SEQUENCE</scope>
    <source>
        <strain evidence="19">REB-010B</strain>
    </source>
</reference>
<evidence type="ECO:0000256" key="15">
    <source>
        <dbReference type="PIRSR" id="PIRSR036573-2"/>
    </source>
</evidence>
<comment type="similarity">
    <text evidence="2">Belongs to the DNA polymerase type-Y family.</text>
</comment>
<keyword evidence="20" id="KW-1185">Reference proteome</keyword>
<evidence type="ECO:0000313" key="19">
    <source>
        <dbReference type="EMBL" id="KAG0321679.1"/>
    </source>
</evidence>
<feature type="domain" description="UmuC" evidence="18">
    <location>
        <begin position="371"/>
        <end position="621"/>
    </location>
</feature>
<dbReference type="SMART" id="SM00292">
    <property type="entry name" value="BRCT"/>
    <property type="match status" value="1"/>
</dbReference>
<protein>
    <recommendedName>
        <fullName evidence="3">DNA repair protein REV1</fullName>
    </recommendedName>
    <alternativeName>
        <fullName evidence="14">Reversionless protein 1</fullName>
    </alternativeName>
</protein>
<dbReference type="PROSITE" id="PS50172">
    <property type="entry name" value="BRCT"/>
    <property type="match status" value="1"/>
</dbReference>
<keyword evidence="9 15" id="KW-0460">Magnesium</keyword>
<evidence type="ECO:0000256" key="6">
    <source>
        <dbReference type="ARBA" id="ARBA00022695"/>
    </source>
</evidence>
<dbReference type="AlphaFoldDB" id="A0A9P6RLF1"/>
<feature type="region of interest" description="Disordered" evidence="16">
    <location>
        <begin position="486"/>
        <end position="510"/>
    </location>
</feature>
<dbReference type="Gene3D" id="3.40.1170.60">
    <property type="match status" value="1"/>
</dbReference>
<dbReference type="Gene3D" id="3.40.50.10190">
    <property type="entry name" value="BRCT domain"/>
    <property type="match status" value="1"/>
</dbReference>
<dbReference type="InterPro" id="IPR036775">
    <property type="entry name" value="DNA_pol_Y-fam_lit_finger_sf"/>
</dbReference>
<feature type="region of interest" description="Disordered" evidence="16">
    <location>
        <begin position="581"/>
        <end position="610"/>
    </location>
</feature>
<dbReference type="GO" id="GO:0006281">
    <property type="term" value="P:DNA repair"/>
    <property type="evidence" value="ECO:0007669"/>
    <property type="project" value="UniProtKB-KW"/>
</dbReference>
<comment type="function">
    <text evidence="13">Deoxycytidyl transferase involved in DNA repair. Transfers a dCMP residue from dCTP to the 3'-end of a DNA primer in a template-dependent reaction. May assist in the first step in the bypass of abasic lesions by the insertion of a nucleotide opposite the lesion. Required for normal induction of mutations by physical and chemical agents. Involved in mitochondrial DNA mutagenesis.</text>
</comment>
<dbReference type="PIRSF" id="PIRSF036573">
    <property type="entry name" value="REV1"/>
    <property type="match status" value="1"/>
</dbReference>
<dbReference type="InterPro" id="IPR053848">
    <property type="entry name" value="IMS_HHH_1"/>
</dbReference>
<dbReference type="Proteomes" id="UP000738325">
    <property type="component" value="Unassembled WGS sequence"/>
</dbReference>
<dbReference type="GO" id="GO:0005634">
    <property type="term" value="C:nucleus"/>
    <property type="evidence" value="ECO:0007669"/>
    <property type="project" value="UniProtKB-SubCell"/>
</dbReference>
<evidence type="ECO:0000256" key="10">
    <source>
        <dbReference type="ARBA" id="ARBA00023125"/>
    </source>
</evidence>
<dbReference type="PROSITE" id="PS50173">
    <property type="entry name" value="UMUC"/>
    <property type="match status" value="1"/>
</dbReference>
<feature type="binding site" evidence="15">
    <location>
        <position position="375"/>
    </location>
    <ligand>
        <name>Mg(2+)</name>
        <dbReference type="ChEBI" id="CHEBI:18420"/>
        <label>1</label>
    </ligand>
</feature>
<dbReference type="InterPro" id="IPR043502">
    <property type="entry name" value="DNA/RNA_pol_sf"/>
</dbReference>
<dbReference type="Pfam" id="PF11799">
    <property type="entry name" value="IMS_C"/>
    <property type="match status" value="1"/>
</dbReference>
<dbReference type="InterPro" id="IPR036420">
    <property type="entry name" value="BRCT_dom_sf"/>
</dbReference>
<keyword evidence="6" id="KW-0548">Nucleotidyltransferase</keyword>
<organism evidence="19 20">
    <name type="scientific">Dissophora globulifera</name>
    <dbReference type="NCBI Taxonomy" id="979702"/>
    <lineage>
        <taxon>Eukaryota</taxon>
        <taxon>Fungi</taxon>
        <taxon>Fungi incertae sedis</taxon>
        <taxon>Mucoromycota</taxon>
        <taxon>Mortierellomycotina</taxon>
        <taxon>Mortierellomycetes</taxon>
        <taxon>Mortierellales</taxon>
        <taxon>Mortierellaceae</taxon>
        <taxon>Dissophora</taxon>
    </lineage>
</organism>
<dbReference type="PANTHER" id="PTHR45990">
    <property type="entry name" value="DNA REPAIR PROTEIN REV1"/>
    <property type="match status" value="1"/>
</dbReference>
<evidence type="ECO:0000259" key="17">
    <source>
        <dbReference type="PROSITE" id="PS50172"/>
    </source>
</evidence>
<evidence type="ECO:0000256" key="5">
    <source>
        <dbReference type="ARBA" id="ARBA00022679"/>
    </source>
</evidence>
<dbReference type="GO" id="GO:0046872">
    <property type="term" value="F:metal ion binding"/>
    <property type="evidence" value="ECO:0007669"/>
    <property type="project" value="UniProtKB-KW"/>
</dbReference>
<dbReference type="Pfam" id="PF21999">
    <property type="entry name" value="IMS_HHH_1"/>
    <property type="match status" value="1"/>
</dbReference>
<keyword evidence="4" id="KW-0237">DNA synthesis</keyword>
<comment type="cofactor">
    <cofactor evidence="15">
        <name>Mg(2+)</name>
        <dbReference type="ChEBI" id="CHEBI:18420"/>
    </cofactor>
    <text evidence="15">Binds 2 magnesium ions.</text>
</comment>
<dbReference type="GO" id="GO:0070987">
    <property type="term" value="P:error-free translesion synthesis"/>
    <property type="evidence" value="ECO:0007669"/>
    <property type="project" value="UniProtKB-ARBA"/>
</dbReference>
<dbReference type="InterPro" id="IPR043128">
    <property type="entry name" value="Rev_trsase/Diguanyl_cyclase"/>
</dbReference>
<evidence type="ECO:0000256" key="8">
    <source>
        <dbReference type="ARBA" id="ARBA00022763"/>
    </source>
</evidence>
<evidence type="ECO:0000259" key="18">
    <source>
        <dbReference type="PROSITE" id="PS50173"/>
    </source>
</evidence>
<keyword evidence="5 19" id="KW-0808">Transferase</keyword>
<feature type="compositionally biased region" description="Polar residues" evidence="16">
    <location>
        <begin position="171"/>
        <end position="180"/>
    </location>
</feature>
<dbReference type="PANTHER" id="PTHR45990:SF1">
    <property type="entry name" value="DNA REPAIR PROTEIN REV1"/>
    <property type="match status" value="1"/>
</dbReference>
<evidence type="ECO:0000256" key="11">
    <source>
        <dbReference type="ARBA" id="ARBA00023204"/>
    </source>
</evidence>
<evidence type="ECO:0000313" key="20">
    <source>
        <dbReference type="Proteomes" id="UP000738325"/>
    </source>
</evidence>
<evidence type="ECO:0000256" key="7">
    <source>
        <dbReference type="ARBA" id="ARBA00022723"/>
    </source>
</evidence>
<keyword evidence="7 15" id="KW-0479">Metal-binding</keyword>
<sequence length="790" mass="88576">MEREREDDPYEAIEYGDFGTYFRHKKQKLQLQQDEIAALAPPDLAQIFEGIVVYVNGYTDPPIHEIRNMIVQRGGEFRQYLSKSSITHIIASNLTQAKMKEFRNYKVARPDWIVESVKANKLLPWHNFNTLRIPGSLHRLESQSLTSLSFTRSPSIPQEPPSAVQAASLAGSASNDTYSASEIDASRDPTTETHQPSPDPLDDGEFFTEDLDLDQLELQLTPPNTINNTGVASYVKEPLSDTPLSGHENLNVLPTESADLANTDRASSFRSPDTPPPIAPTNGTVSIDSSPGIPHGVIAADVLDTRHPTLIELSVPWNRLNSSVLPGFVEKFYQSSRLHYLSTWKAKLREITAEIQKDKPRLSSISKDRVIMHIDFDCFFASVATRGKPELQNRPIAVAHGSGGSTSNSEIASCNYLARGFGVKNGMQLLKARSLCPDLLVVPYEFREYEDISIEFYKILLSYADELQAVSIDEALVDVTSRCRSTWGQTENTHGGPGNENDDNDMTQTDPGKLAERVREEIFQATGCHASVGIAPNILLAKLSTKRAKPHGQYIWPSAPGTEQTLRELRGPVSLLSSLDVECTPSSDSDKDSQSRTQDAQVEERQRAPKEFSVKDLPGVGYKTMQDLQDRFSVHTLYELQQVSKEELQRICGMKTGEMLFNSCRGIDDSTLASDREKARQSVSAEISWGVRFENQEQVNIFLQDLSKEVSKRLKEIDRKAKSIVMKVMKRKEYVHGHWKHLGHGPVDQFARTGQLPMYTDDPEIIAKEARNLLQYFKFDVLDLRGKFNF</sequence>
<evidence type="ECO:0000256" key="2">
    <source>
        <dbReference type="ARBA" id="ARBA00010945"/>
    </source>
</evidence>